<dbReference type="SUPFAM" id="SSF63825">
    <property type="entry name" value="YWTD domain"/>
    <property type="match status" value="1"/>
</dbReference>
<reference evidence="1 2" key="1">
    <citation type="submission" date="2020-07" db="EMBL/GenBank/DDBJ databases">
        <title>Sequencing the genomes of 1000 actinobacteria strains.</title>
        <authorList>
            <person name="Klenk H.-P."/>
        </authorList>
    </citation>
    <scope>NUCLEOTIDE SEQUENCE [LARGE SCALE GENOMIC DNA]</scope>
    <source>
        <strain evidence="1 2">DSM 19082</strain>
    </source>
</reference>
<evidence type="ECO:0000313" key="1">
    <source>
        <dbReference type="EMBL" id="NYD32696.1"/>
    </source>
</evidence>
<dbReference type="AlphaFoldDB" id="A0A852RTZ3"/>
<gene>
    <name evidence="1" type="ORF">BJ958_004242</name>
</gene>
<organism evidence="1 2">
    <name type="scientific">Nocardioides kongjuensis</name>
    <dbReference type="NCBI Taxonomy" id="349522"/>
    <lineage>
        <taxon>Bacteria</taxon>
        <taxon>Bacillati</taxon>
        <taxon>Actinomycetota</taxon>
        <taxon>Actinomycetes</taxon>
        <taxon>Propionibacteriales</taxon>
        <taxon>Nocardioidaceae</taxon>
        <taxon>Nocardioides</taxon>
    </lineage>
</organism>
<dbReference type="Proteomes" id="UP000582231">
    <property type="component" value="Unassembled WGS sequence"/>
</dbReference>
<proteinExistence type="predicted"/>
<protein>
    <submittedName>
        <fullName evidence="1">Uncharacterized protein</fullName>
    </submittedName>
</protein>
<dbReference type="PROSITE" id="PS51257">
    <property type="entry name" value="PROKAR_LIPOPROTEIN"/>
    <property type="match status" value="1"/>
</dbReference>
<keyword evidence="2" id="KW-1185">Reference proteome</keyword>
<accession>A0A852RTZ3</accession>
<sequence>MTAPRQARVGVAGLVLVTGMLAVGCEDRSAPEPDNPTTWGAVLADGYGDAVVAIGLYSNPDDDERVTFYLALVGPDGRAQVIKGGQEGSSQIASDHGRLCVPSDGDLYTIGQHSGHRETRPPGLRFSSHWTGVAVDGTCVFISNDGGGENGYETSVYTTHGGKWRRSVVPDVPDSAGLTKDAVWVTNSATSSSLSDQHSTIYRTDLVTGQTDAAMTWPLDDGAPPNIDLSEAVMAPLGSGTVVGHDGHLYFLDENSSESLKTGEPIEVAPGMGSYARLVELNPETGTQQSTLLYPFAGFYDPAYTTTASGARLATWPGYAHKGSIFRVDDKGQITAVDLDTHEVREIGPVSPTLRKAPEYRVEAAGHGKLLTFAIQLETGEALIETYNLDTGKLVYTLPVTGLEGLFARGVSFTSVAPLTGSWE</sequence>
<evidence type="ECO:0000313" key="2">
    <source>
        <dbReference type="Proteomes" id="UP000582231"/>
    </source>
</evidence>
<name>A0A852RTZ3_9ACTN</name>
<dbReference type="RefSeq" id="WP_179728841.1">
    <property type="nucleotide sequence ID" value="NZ_BAABEF010000001.1"/>
</dbReference>
<dbReference type="EMBL" id="JACCBF010000001">
    <property type="protein sequence ID" value="NYD32696.1"/>
    <property type="molecule type" value="Genomic_DNA"/>
</dbReference>
<comment type="caution">
    <text evidence="1">The sequence shown here is derived from an EMBL/GenBank/DDBJ whole genome shotgun (WGS) entry which is preliminary data.</text>
</comment>